<organism evidence="1 2">
    <name type="scientific">Bos mutus</name>
    <name type="common">wild yak</name>
    <dbReference type="NCBI Taxonomy" id="72004"/>
    <lineage>
        <taxon>Eukaryota</taxon>
        <taxon>Metazoa</taxon>
        <taxon>Chordata</taxon>
        <taxon>Craniata</taxon>
        <taxon>Vertebrata</taxon>
        <taxon>Euteleostomi</taxon>
        <taxon>Mammalia</taxon>
        <taxon>Eutheria</taxon>
        <taxon>Laurasiatheria</taxon>
        <taxon>Artiodactyla</taxon>
        <taxon>Ruminantia</taxon>
        <taxon>Pecora</taxon>
        <taxon>Bovidae</taxon>
        <taxon>Bovinae</taxon>
        <taxon>Bos</taxon>
    </lineage>
</organism>
<evidence type="ECO:0008006" key="3">
    <source>
        <dbReference type="Google" id="ProtNLM"/>
    </source>
</evidence>
<dbReference type="AlphaFoldDB" id="A0A6B0RU90"/>
<evidence type="ECO:0000313" key="2">
    <source>
        <dbReference type="Proteomes" id="UP000322234"/>
    </source>
</evidence>
<dbReference type="Proteomes" id="UP000322234">
    <property type="component" value="Unassembled WGS sequence"/>
</dbReference>
<name>A0A6B0RU90_9CETA</name>
<keyword evidence="2" id="KW-1185">Reference proteome</keyword>
<dbReference type="EMBL" id="VBQZ03000081">
    <property type="protein sequence ID" value="MXQ92327.1"/>
    <property type="molecule type" value="Genomic_DNA"/>
</dbReference>
<comment type="caution">
    <text evidence="1">The sequence shown here is derived from an EMBL/GenBank/DDBJ whole genome shotgun (WGS) entry which is preliminary data.</text>
</comment>
<evidence type="ECO:0000313" key="1">
    <source>
        <dbReference type="EMBL" id="MXQ92327.1"/>
    </source>
</evidence>
<protein>
    <recommendedName>
        <fullName evidence="3">60S ribosomal protein L28</fullName>
    </recommendedName>
</protein>
<accession>A0A6B0RU90</accession>
<gene>
    <name evidence="1" type="ORF">E5288_WYG014939</name>
</gene>
<sequence>MIWKNKYHPDLRMATIPRARAILCHQKSVMVKKKRTHPIKKLLNQLSPPQSNKAVSRFVSQICSSN</sequence>
<reference evidence="1" key="1">
    <citation type="submission" date="2019-10" db="EMBL/GenBank/DDBJ databases">
        <title>The sequence and de novo assembly of the wild yak genome.</title>
        <authorList>
            <person name="Liu Y."/>
        </authorList>
    </citation>
    <scope>NUCLEOTIDE SEQUENCE [LARGE SCALE GENOMIC DNA]</scope>
    <source>
        <strain evidence="1">WY2019</strain>
    </source>
</reference>
<proteinExistence type="predicted"/>